<keyword evidence="2" id="KW-0418">Kinase</keyword>
<dbReference type="Pfam" id="PF03861">
    <property type="entry name" value="ANTAR"/>
    <property type="match status" value="1"/>
</dbReference>
<evidence type="ECO:0000313" key="6">
    <source>
        <dbReference type="EMBL" id="TWG12467.1"/>
    </source>
</evidence>
<dbReference type="InterPro" id="IPR011006">
    <property type="entry name" value="CheY-like_superfamily"/>
</dbReference>
<evidence type="ECO:0000256" key="4">
    <source>
        <dbReference type="ARBA" id="ARBA00023163"/>
    </source>
</evidence>
<dbReference type="GO" id="GO:0016301">
    <property type="term" value="F:kinase activity"/>
    <property type="evidence" value="ECO:0007669"/>
    <property type="project" value="UniProtKB-KW"/>
</dbReference>
<reference evidence="6 7" key="1">
    <citation type="submission" date="2019-06" db="EMBL/GenBank/DDBJ databases">
        <title>Sequencing the genomes of 1000 actinobacteria strains.</title>
        <authorList>
            <person name="Klenk H.-P."/>
        </authorList>
    </citation>
    <scope>NUCLEOTIDE SEQUENCE [LARGE SCALE GENOMIC DNA]</scope>
    <source>
        <strain evidence="6 7">DSM 43866</strain>
    </source>
</reference>
<sequence>MARVSAERLATIFVEVAAAPADGVDLPEFLHLLTDRARVLAGTAAAGLILADERGQPGLTAASDESARLIELVEVRDREGPCLDAFRTGEAVQVDLARAGPRWPRFAAHATSAGFRSVHAVPMRLRDQVVGALGVFGTGDGPTGGDALILRAVTDVATIALLQQRRIRRGAVLTEQLQRALDSRIVIEQAKGVLAQARGISVDEAFLIIRAHARAHQQRLTDLCHLIVTDLAALPELAER</sequence>
<proteinExistence type="predicted"/>
<feature type="domain" description="ANTAR" evidence="5">
    <location>
        <begin position="167"/>
        <end position="228"/>
    </location>
</feature>
<dbReference type="SMART" id="SM01012">
    <property type="entry name" value="ANTAR"/>
    <property type="match status" value="1"/>
</dbReference>
<evidence type="ECO:0000259" key="5">
    <source>
        <dbReference type="PROSITE" id="PS50921"/>
    </source>
</evidence>
<dbReference type="InterPro" id="IPR029016">
    <property type="entry name" value="GAF-like_dom_sf"/>
</dbReference>
<keyword evidence="7" id="KW-1185">Reference proteome</keyword>
<keyword evidence="4" id="KW-0804">Transcription</keyword>
<dbReference type="PIRSF" id="PIRSF036625">
    <property type="entry name" value="GAF_ANTAR"/>
    <property type="match status" value="1"/>
</dbReference>
<evidence type="ECO:0000313" key="7">
    <source>
        <dbReference type="Proteomes" id="UP000320239"/>
    </source>
</evidence>
<comment type="caution">
    <text evidence="6">The sequence shown here is derived from an EMBL/GenBank/DDBJ whole genome shotgun (WGS) entry which is preliminary data.</text>
</comment>
<dbReference type="InterPro" id="IPR005561">
    <property type="entry name" value="ANTAR"/>
</dbReference>
<dbReference type="SUPFAM" id="SSF52172">
    <property type="entry name" value="CheY-like"/>
    <property type="match status" value="1"/>
</dbReference>
<dbReference type="Pfam" id="PF13185">
    <property type="entry name" value="GAF_2"/>
    <property type="match status" value="1"/>
</dbReference>
<dbReference type="PROSITE" id="PS50921">
    <property type="entry name" value="ANTAR"/>
    <property type="match status" value="1"/>
</dbReference>
<evidence type="ECO:0000256" key="2">
    <source>
        <dbReference type="ARBA" id="ARBA00022777"/>
    </source>
</evidence>
<dbReference type="Gene3D" id="3.30.450.40">
    <property type="match status" value="1"/>
</dbReference>
<evidence type="ECO:0000256" key="3">
    <source>
        <dbReference type="ARBA" id="ARBA00023015"/>
    </source>
</evidence>
<keyword evidence="3" id="KW-0805">Transcription regulation</keyword>
<protein>
    <submittedName>
        <fullName evidence="6">GAF domain-containing protein</fullName>
    </submittedName>
</protein>
<keyword evidence="1" id="KW-0808">Transferase</keyword>
<dbReference type="Proteomes" id="UP000320239">
    <property type="component" value="Unassembled WGS sequence"/>
</dbReference>
<dbReference type="GO" id="GO:0003723">
    <property type="term" value="F:RNA binding"/>
    <property type="evidence" value="ECO:0007669"/>
    <property type="project" value="InterPro"/>
</dbReference>
<dbReference type="AlphaFoldDB" id="A0A561VLI7"/>
<dbReference type="Gene3D" id="1.10.10.10">
    <property type="entry name" value="Winged helix-like DNA-binding domain superfamily/Winged helix DNA-binding domain"/>
    <property type="match status" value="1"/>
</dbReference>
<dbReference type="RefSeq" id="WP_122978939.1">
    <property type="nucleotide sequence ID" value="NZ_BOMX01000092.1"/>
</dbReference>
<dbReference type="InterPro" id="IPR012074">
    <property type="entry name" value="GAF_ANTAR"/>
</dbReference>
<organism evidence="6 7">
    <name type="scientific">Actinoplanes teichomyceticus</name>
    <dbReference type="NCBI Taxonomy" id="1867"/>
    <lineage>
        <taxon>Bacteria</taxon>
        <taxon>Bacillati</taxon>
        <taxon>Actinomycetota</taxon>
        <taxon>Actinomycetes</taxon>
        <taxon>Micromonosporales</taxon>
        <taxon>Micromonosporaceae</taxon>
        <taxon>Actinoplanes</taxon>
    </lineage>
</organism>
<accession>A0A561VLI7</accession>
<dbReference type="SMART" id="SM00065">
    <property type="entry name" value="GAF"/>
    <property type="match status" value="1"/>
</dbReference>
<gene>
    <name evidence="6" type="ORF">FHX34_105334</name>
</gene>
<dbReference type="InterPro" id="IPR036388">
    <property type="entry name" value="WH-like_DNA-bd_sf"/>
</dbReference>
<dbReference type="SUPFAM" id="SSF55781">
    <property type="entry name" value="GAF domain-like"/>
    <property type="match status" value="1"/>
</dbReference>
<name>A0A561VLI7_ACTTI</name>
<dbReference type="OrthoDB" id="3683444at2"/>
<dbReference type="EMBL" id="VIWY01000005">
    <property type="protein sequence ID" value="TWG12467.1"/>
    <property type="molecule type" value="Genomic_DNA"/>
</dbReference>
<evidence type="ECO:0000256" key="1">
    <source>
        <dbReference type="ARBA" id="ARBA00022679"/>
    </source>
</evidence>
<dbReference type="InterPro" id="IPR003018">
    <property type="entry name" value="GAF"/>
</dbReference>